<dbReference type="InterPro" id="IPR051489">
    <property type="entry name" value="ADAM_Metalloproteinase"/>
</dbReference>
<dbReference type="GO" id="GO:0008237">
    <property type="term" value="F:metallopeptidase activity"/>
    <property type="evidence" value="ECO:0007669"/>
    <property type="project" value="UniProtKB-KW"/>
</dbReference>
<accession>A0ABQ8JDR8</accession>
<feature type="compositionally biased region" description="Polar residues" evidence="5">
    <location>
        <begin position="873"/>
        <end position="886"/>
    </location>
</feature>
<reference evidence="9 10" key="1">
    <citation type="journal article" date="2018" name="J. Allergy Clin. Immunol.">
        <title>High-quality assembly of Dermatophagoides pteronyssinus genome and transcriptome reveals a wide range of novel allergens.</title>
        <authorList>
            <person name="Liu X.Y."/>
            <person name="Yang K.Y."/>
            <person name="Wang M.Q."/>
            <person name="Kwok J.S."/>
            <person name="Zeng X."/>
            <person name="Yang Z."/>
            <person name="Xiao X.J."/>
            <person name="Lau C.P."/>
            <person name="Li Y."/>
            <person name="Huang Z.M."/>
            <person name="Ba J.G."/>
            <person name="Yim A.K."/>
            <person name="Ouyang C.Y."/>
            <person name="Ngai S.M."/>
            <person name="Chan T.F."/>
            <person name="Leung E.L."/>
            <person name="Liu L."/>
            <person name="Liu Z.G."/>
            <person name="Tsui S.K."/>
        </authorList>
    </citation>
    <scope>NUCLEOTIDE SEQUENCE [LARGE SCALE GENOMIC DNA]</scope>
    <source>
        <strain evidence="9">Derp</strain>
    </source>
</reference>
<dbReference type="SUPFAM" id="SSF57552">
    <property type="entry name" value="Blood coagulation inhibitor (disintegrin)"/>
    <property type="match status" value="1"/>
</dbReference>
<feature type="region of interest" description="Disordered" evidence="5">
    <location>
        <begin position="238"/>
        <end position="261"/>
    </location>
</feature>
<evidence type="ECO:0000259" key="8">
    <source>
        <dbReference type="PROSITE" id="PS50215"/>
    </source>
</evidence>
<protein>
    <recommendedName>
        <fullName evidence="2">ADAM10 endopeptidase</fullName>
        <ecNumber evidence="2">3.4.24.81</ecNumber>
    </recommendedName>
</protein>
<dbReference type="PROSITE" id="PS50214">
    <property type="entry name" value="DISINTEGRIN_2"/>
    <property type="match status" value="1"/>
</dbReference>
<dbReference type="SMART" id="SM00050">
    <property type="entry name" value="DISIN"/>
    <property type="match status" value="1"/>
</dbReference>
<dbReference type="Pfam" id="PF13574">
    <property type="entry name" value="Reprolysin_2"/>
    <property type="match status" value="1"/>
</dbReference>
<feature type="domain" description="Disintegrin" evidence="7">
    <location>
        <begin position="560"/>
        <end position="662"/>
    </location>
</feature>
<evidence type="ECO:0000313" key="10">
    <source>
        <dbReference type="Proteomes" id="UP000887458"/>
    </source>
</evidence>
<dbReference type="EC" id="3.4.24.81" evidence="2"/>
<dbReference type="Proteomes" id="UP000887458">
    <property type="component" value="Unassembled WGS sequence"/>
</dbReference>
<dbReference type="InterPro" id="IPR001590">
    <property type="entry name" value="Peptidase_M12B"/>
</dbReference>
<keyword evidence="6" id="KW-0472">Membrane</keyword>
<sequence>DALNPLNEHIIHYETLNYDPQPHLNALDRSRRSAKFFDNNNENHHHPHHPLYAINFHSHGRNLSLRLKRDIDSVFHRNLIVEDGDGQPLQINLDHIVSGHLNNQPNSLVYGSINDGIFVGKIHSTVPNEETFYVEKASKYFQPDPIDIYLLDGRTLKSKYNYPDLVKAIRLSKTTSTSTRLIPALPFHSVIYSSKHVKDPFHDQRSPIDGGCGANEEVREWMNSIANSAVSEDEDEIINNNSSSTSTNDPNRPVLRSKRASINNISSNKHYDYGNYRRLFEAQGRISNNRPLSPHHSTPYLPSKRACSLYIQTDTFLWDHVKKHESEKSDFKVREEIASLVAQHIKAVNHIYETSVFKNIIGLKFIVQRLRINDSSACEPVKRESNQFCSPNIDVSNFLNLNSQFNHNDFCLAYIFTYRDFSGGTLGLAWVASTSGASGGICEKYKTYTENIGGRQVQTKRSLNTGIITFVNYNSRVPPKVSELTLAHEIGHNFGSPHDYPVECRPGGPLGNYIMYSSATSGERQNNNKFSQCSVNNISTVLNAVFNNEGKENCFQEDNGPFCGNKIVEDGEECDCGYDSRECNEDCCYPRSVEEFKHLDPHAQPCRRRPGASCSPSEGPCCTERCTFEGNMKQCRDDGECTYESFCSGQRAHCPLPPAKPNKTECNMGTQVCWQGSCTGSICQKYDLEECFLNTRRGAKPEEMCEVACQRRNQPETCRRTSEIDIMRNISGMKLRPGSPCNDFQGYCDVFQRCRPVDAEGPLAKLKNLLFNKKTLISIKQWVTTYWWACMLMLFAAILFMAAFIKCCAVHTPSSNPKLKKALRISDTLRRPADTLRRKSRERSQQQHASSGGGHHQLRGGRNPNHHHGRSGGNRQNGPSRSNHNPSTSATTTAGASHQSQSSSNMMAAAYQQSTNVAQSTNPSSTNITTTFPPTLVVNLPPPVPKDIIMEPPPPYPGLSTATSSSKPSAPPLNIVVPVIPGAPSHGYGEGRGHYNRQQNSAGPTSVTASAAAPSSSKGSKERKNPESVSKSHRR</sequence>
<dbReference type="SUPFAM" id="SSF55486">
    <property type="entry name" value="Metalloproteases ('zincins'), catalytic domain"/>
    <property type="match status" value="1"/>
</dbReference>
<comment type="caution">
    <text evidence="4">Lacks conserved residue(s) required for the propagation of feature annotation.</text>
</comment>
<feature type="compositionally biased region" description="Basic residues" evidence="5">
    <location>
        <begin position="856"/>
        <end position="870"/>
    </location>
</feature>
<reference evidence="9 10" key="2">
    <citation type="journal article" date="2022" name="Mol. Biol. Evol.">
        <title>Comparative Genomics Reveals Insights into the Divergent Evolution of Astigmatic Mites and Household Pest Adaptations.</title>
        <authorList>
            <person name="Xiong Q."/>
            <person name="Wan A.T."/>
            <person name="Liu X."/>
            <person name="Fung C.S."/>
            <person name="Xiao X."/>
            <person name="Malainual N."/>
            <person name="Hou J."/>
            <person name="Wang L."/>
            <person name="Wang M."/>
            <person name="Yang K.Y."/>
            <person name="Cui Y."/>
            <person name="Leung E.L."/>
            <person name="Nong W."/>
            <person name="Shin S.K."/>
            <person name="Au S.W."/>
            <person name="Jeong K.Y."/>
            <person name="Chew F.T."/>
            <person name="Hui J.H."/>
            <person name="Leung T.F."/>
            <person name="Tungtrongchitr A."/>
            <person name="Zhong N."/>
            <person name="Liu Z."/>
            <person name="Tsui S.K."/>
        </authorList>
    </citation>
    <scope>NUCLEOTIDE SEQUENCE [LARGE SCALE GENOMIC DNA]</scope>
    <source>
        <strain evidence="9">Derp</strain>
    </source>
</reference>
<feature type="region of interest" description="Disordered" evidence="5">
    <location>
        <begin position="958"/>
        <end position="1035"/>
    </location>
</feature>
<dbReference type="PROSITE" id="PS50215">
    <property type="entry name" value="ADAM_MEPRO"/>
    <property type="match status" value="1"/>
</dbReference>
<evidence type="ECO:0000256" key="6">
    <source>
        <dbReference type="SAM" id="Phobius"/>
    </source>
</evidence>
<feature type="region of interest" description="Disordered" evidence="5">
    <location>
        <begin position="821"/>
        <end position="930"/>
    </location>
</feature>
<evidence type="ECO:0000259" key="7">
    <source>
        <dbReference type="PROSITE" id="PS50214"/>
    </source>
</evidence>
<feature type="active site" evidence="4">
    <location>
        <position position="489"/>
    </location>
</feature>
<evidence type="ECO:0000256" key="4">
    <source>
        <dbReference type="PROSITE-ProRule" id="PRU00276"/>
    </source>
</evidence>
<dbReference type="Pfam" id="PF21299">
    <property type="entry name" value="ADAM10_Cys-rich"/>
    <property type="match status" value="1"/>
</dbReference>
<feature type="compositionally biased region" description="Basic and acidic residues" evidence="5">
    <location>
        <begin position="827"/>
        <end position="845"/>
    </location>
</feature>
<keyword evidence="6" id="KW-0812">Transmembrane</keyword>
<name>A0ABQ8JDR8_DERPT</name>
<comment type="catalytic activity">
    <reaction evidence="1">
        <text>Endopeptidase of broad specificity.</text>
        <dbReference type="EC" id="3.4.24.81"/>
    </reaction>
</comment>
<dbReference type="PANTHER" id="PTHR45702">
    <property type="entry name" value="ADAM10/ADAM17 METALLOPEPTIDASE FAMILY MEMBER"/>
    <property type="match status" value="1"/>
</dbReference>
<keyword evidence="9" id="KW-0645">Protease</keyword>
<comment type="caution">
    <text evidence="9">The sequence shown here is derived from an EMBL/GenBank/DDBJ whole genome shotgun (WGS) entry which is preliminary data.</text>
</comment>
<keyword evidence="9" id="KW-0482">Metalloprotease</keyword>
<dbReference type="InterPro" id="IPR036436">
    <property type="entry name" value="Disintegrin_dom_sf"/>
</dbReference>
<feature type="compositionally biased region" description="Low complexity" evidence="5">
    <location>
        <begin position="238"/>
        <end position="249"/>
    </location>
</feature>
<dbReference type="InterPro" id="IPR024079">
    <property type="entry name" value="MetalloPept_cat_dom_sf"/>
</dbReference>
<keyword evidence="10" id="KW-1185">Reference proteome</keyword>
<organism evidence="9 10">
    <name type="scientific">Dermatophagoides pteronyssinus</name>
    <name type="common">European house dust mite</name>
    <dbReference type="NCBI Taxonomy" id="6956"/>
    <lineage>
        <taxon>Eukaryota</taxon>
        <taxon>Metazoa</taxon>
        <taxon>Ecdysozoa</taxon>
        <taxon>Arthropoda</taxon>
        <taxon>Chelicerata</taxon>
        <taxon>Arachnida</taxon>
        <taxon>Acari</taxon>
        <taxon>Acariformes</taxon>
        <taxon>Sarcoptiformes</taxon>
        <taxon>Astigmata</taxon>
        <taxon>Psoroptidia</taxon>
        <taxon>Analgoidea</taxon>
        <taxon>Pyroglyphidae</taxon>
        <taxon>Dermatophagoidinae</taxon>
        <taxon>Dermatophagoides</taxon>
    </lineage>
</organism>
<dbReference type="EMBL" id="NJHN03000047">
    <property type="protein sequence ID" value="KAH9420585.1"/>
    <property type="molecule type" value="Genomic_DNA"/>
</dbReference>
<feature type="non-terminal residue" evidence="9">
    <location>
        <position position="1"/>
    </location>
</feature>
<dbReference type="InterPro" id="IPR001762">
    <property type="entry name" value="Disintegrin_dom"/>
</dbReference>
<keyword evidence="6" id="KW-1133">Transmembrane helix</keyword>
<feature type="transmembrane region" description="Helical" evidence="6">
    <location>
        <begin position="786"/>
        <end position="805"/>
    </location>
</feature>
<evidence type="ECO:0000256" key="5">
    <source>
        <dbReference type="SAM" id="MobiDB-lite"/>
    </source>
</evidence>
<evidence type="ECO:0000313" key="9">
    <source>
        <dbReference type="EMBL" id="KAH9420585.1"/>
    </source>
</evidence>
<evidence type="ECO:0000256" key="2">
    <source>
        <dbReference type="ARBA" id="ARBA00012332"/>
    </source>
</evidence>
<dbReference type="PANTHER" id="PTHR45702:SF2">
    <property type="entry name" value="KUZBANIAN, ISOFORM A"/>
    <property type="match status" value="1"/>
</dbReference>
<keyword evidence="9" id="KW-0378">Hydrolase</keyword>
<feature type="binding site" evidence="4">
    <location>
        <position position="492"/>
    </location>
    <ligand>
        <name>Zn(2+)</name>
        <dbReference type="ChEBI" id="CHEBI:29105"/>
        <note>catalytic</note>
    </ligand>
</feature>
<dbReference type="Gene3D" id="3.40.390.10">
    <property type="entry name" value="Collagenase (Catalytic Domain)"/>
    <property type="match status" value="1"/>
</dbReference>
<dbReference type="Pfam" id="PF00200">
    <property type="entry name" value="Disintegrin"/>
    <property type="match status" value="1"/>
</dbReference>
<keyword evidence="4" id="KW-0862">Zinc</keyword>
<keyword evidence="3" id="KW-0165">Cleavage on pair of basic residues</keyword>
<feature type="binding site" evidence="4">
    <location>
        <position position="498"/>
    </location>
    <ligand>
        <name>Zn(2+)</name>
        <dbReference type="ChEBI" id="CHEBI:29105"/>
        <note>catalytic</note>
    </ligand>
</feature>
<feature type="compositionally biased region" description="Low complexity" evidence="5">
    <location>
        <begin position="1001"/>
        <end position="1018"/>
    </location>
</feature>
<feature type="binding site" evidence="4">
    <location>
        <position position="488"/>
    </location>
    <ligand>
        <name>Zn(2+)</name>
        <dbReference type="ChEBI" id="CHEBI:29105"/>
        <note>catalytic</note>
    </ligand>
</feature>
<dbReference type="Gene3D" id="4.10.70.10">
    <property type="entry name" value="Disintegrin domain"/>
    <property type="match status" value="1"/>
</dbReference>
<dbReference type="InterPro" id="IPR049038">
    <property type="entry name" value="ADAM10_Cys-rich"/>
</dbReference>
<gene>
    <name evidence="9" type="primary">ADAM10</name>
    <name evidence="9" type="ORF">DERP_001012</name>
</gene>
<feature type="compositionally biased region" description="Low complexity" evidence="5">
    <location>
        <begin position="887"/>
        <end position="930"/>
    </location>
</feature>
<evidence type="ECO:0000256" key="3">
    <source>
        <dbReference type="ARBA" id="ARBA00022685"/>
    </source>
</evidence>
<proteinExistence type="predicted"/>
<keyword evidence="4" id="KW-0479">Metal-binding</keyword>
<feature type="domain" description="Peptidase M12B" evidence="8">
    <location>
        <begin position="305"/>
        <end position="543"/>
    </location>
</feature>
<evidence type="ECO:0000256" key="1">
    <source>
        <dbReference type="ARBA" id="ARBA00001809"/>
    </source>
</evidence>